<dbReference type="AlphaFoldDB" id="S3C737"/>
<accession>S3C737</accession>
<organism evidence="2 3">
    <name type="scientific">Sutterella wadsworthensis HGA0223</name>
    <dbReference type="NCBI Taxonomy" id="1203554"/>
    <lineage>
        <taxon>Bacteria</taxon>
        <taxon>Pseudomonadati</taxon>
        <taxon>Pseudomonadota</taxon>
        <taxon>Betaproteobacteria</taxon>
        <taxon>Burkholderiales</taxon>
        <taxon>Sutterellaceae</taxon>
        <taxon>Sutterella</taxon>
    </lineage>
</organism>
<reference evidence="2 3" key="1">
    <citation type="submission" date="2013-04" db="EMBL/GenBank/DDBJ databases">
        <title>The Genome Sequence of Sutterella wadsworthensis HGA0223.</title>
        <authorList>
            <consortium name="The Broad Institute Genomics Platform"/>
            <person name="Earl A."/>
            <person name="Ward D."/>
            <person name="Feldgarden M."/>
            <person name="Gevers D."/>
            <person name="Schmidt T.M."/>
            <person name="Dover J."/>
            <person name="Dai D."/>
            <person name="Walker B."/>
            <person name="Young S."/>
            <person name="Zeng Q."/>
            <person name="Gargeya S."/>
            <person name="Fitzgerald M."/>
            <person name="Haas B."/>
            <person name="Abouelleil A."/>
            <person name="Allen A.W."/>
            <person name="Alvarado L."/>
            <person name="Arachchi H.M."/>
            <person name="Berlin A.M."/>
            <person name="Chapman S.B."/>
            <person name="Gainer-Dewar J."/>
            <person name="Goldberg J."/>
            <person name="Griggs A."/>
            <person name="Gujja S."/>
            <person name="Hansen M."/>
            <person name="Howarth C."/>
            <person name="Imamovic A."/>
            <person name="Ireland A."/>
            <person name="Larimer J."/>
            <person name="McCowan C."/>
            <person name="Murphy C."/>
            <person name="Pearson M."/>
            <person name="Poon T.W."/>
            <person name="Priest M."/>
            <person name="Roberts A."/>
            <person name="Saif S."/>
            <person name="Shea T."/>
            <person name="Sisk P."/>
            <person name="Sykes S."/>
            <person name="Wortman J."/>
            <person name="Nusbaum C."/>
            <person name="Birren B."/>
        </authorList>
    </citation>
    <scope>NUCLEOTIDE SEQUENCE [LARGE SCALE GENOMIC DNA]</scope>
    <source>
        <strain evidence="2 3">HGA0223</strain>
    </source>
</reference>
<evidence type="ECO:0008006" key="4">
    <source>
        <dbReference type="Google" id="ProtNLM"/>
    </source>
</evidence>
<comment type="caution">
    <text evidence="2">The sequence shown here is derived from an EMBL/GenBank/DDBJ whole genome shotgun (WGS) entry which is preliminary data.</text>
</comment>
<dbReference type="InterPro" id="IPR032126">
    <property type="entry name" value="LydA_holin"/>
</dbReference>
<keyword evidence="1" id="KW-0472">Membrane</keyword>
<dbReference type="eggNOG" id="ENOG5032QP1">
    <property type="taxonomic scope" value="Bacteria"/>
</dbReference>
<sequence length="104" mass="11641">MPDKQLHEWWVLVMTGFFSVFCGWLSYLLKVQEGKQFIWREFFLHGAISAVSGLVCYEILAYQGFPAELCGSLAGVAGWGGTRAIRLAEVVIQKRLGVDGEDLK</sequence>
<protein>
    <recommendedName>
        <fullName evidence="4">Holin</fullName>
    </recommendedName>
</protein>
<dbReference type="EMBL" id="ATCF01000004">
    <property type="protein sequence ID" value="EPE02033.1"/>
    <property type="molecule type" value="Genomic_DNA"/>
</dbReference>
<dbReference type="STRING" id="1203554.HMPREF1476_00269"/>
<evidence type="ECO:0000313" key="2">
    <source>
        <dbReference type="EMBL" id="EPE02033.1"/>
    </source>
</evidence>
<evidence type="ECO:0000256" key="1">
    <source>
        <dbReference type="SAM" id="Phobius"/>
    </source>
</evidence>
<feature type="transmembrane region" description="Helical" evidence="1">
    <location>
        <begin position="12"/>
        <end position="30"/>
    </location>
</feature>
<name>S3C737_9BURK</name>
<dbReference type="Proteomes" id="UP000014400">
    <property type="component" value="Unassembled WGS sequence"/>
</dbReference>
<keyword evidence="1" id="KW-0812">Transmembrane</keyword>
<dbReference type="Pfam" id="PF16083">
    <property type="entry name" value="Phage_holin_3_3"/>
    <property type="match status" value="1"/>
</dbReference>
<keyword evidence="3" id="KW-1185">Reference proteome</keyword>
<feature type="transmembrane region" description="Helical" evidence="1">
    <location>
        <begin position="42"/>
        <end position="62"/>
    </location>
</feature>
<proteinExistence type="predicted"/>
<dbReference type="HOGENOM" id="CLU_2248737_0_0_4"/>
<evidence type="ECO:0000313" key="3">
    <source>
        <dbReference type="Proteomes" id="UP000014400"/>
    </source>
</evidence>
<gene>
    <name evidence="2" type="ORF">HMPREF1476_00269</name>
</gene>
<keyword evidence="1" id="KW-1133">Transmembrane helix</keyword>